<accession>A0A0W0Y5T4</accession>
<dbReference type="OrthoDB" id="5650763at2"/>
<reference evidence="4 5" key="1">
    <citation type="submission" date="2015-11" db="EMBL/GenBank/DDBJ databases">
        <title>Genomic analysis of 38 Legionella species identifies large and diverse effector repertoires.</title>
        <authorList>
            <person name="Burstein D."/>
            <person name="Amaro F."/>
            <person name="Zusman T."/>
            <person name="Lifshitz Z."/>
            <person name="Cohen O."/>
            <person name="Gilbert J.A."/>
            <person name="Pupko T."/>
            <person name="Shuman H.A."/>
            <person name="Segal G."/>
        </authorList>
    </citation>
    <scope>NUCLEOTIDE SEQUENCE [LARGE SCALE GENOMIC DNA]</scope>
    <source>
        <strain evidence="4 5">CDC#1442-AUS-E</strain>
    </source>
</reference>
<feature type="region of interest" description="Disordered" evidence="1">
    <location>
        <begin position="194"/>
        <end position="225"/>
    </location>
</feature>
<keyword evidence="2" id="KW-0812">Transmembrane</keyword>
<gene>
    <name evidence="4" type="ORF">Lqui_1187</name>
</gene>
<keyword evidence="5" id="KW-1185">Reference proteome</keyword>
<evidence type="ECO:0000313" key="5">
    <source>
        <dbReference type="Proteomes" id="UP000054618"/>
    </source>
</evidence>
<dbReference type="EMBL" id="LNYS01000006">
    <property type="protein sequence ID" value="KTD52343.1"/>
    <property type="molecule type" value="Genomic_DNA"/>
</dbReference>
<dbReference type="RefSeq" id="WP_058507258.1">
    <property type="nucleotide sequence ID" value="NZ_CAAAIK010000003.1"/>
</dbReference>
<dbReference type="InterPro" id="IPR025193">
    <property type="entry name" value="DUF4114"/>
</dbReference>
<dbReference type="PATRIC" id="fig|45073.5.peg.1251"/>
<keyword evidence="2" id="KW-0472">Membrane</keyword>
<name>A0A0W0Y5T4_9GAMM</name>
<sequence length="1487" mass="157498">MDANNSTRILRVYQTDGVVQIYRSMNELVVNENFIIIENDIIDTSLGSLVIETNDHQLLKLMNGFRFKLTSVLFDAIESNSPQLYQLISLYDLNQMNNMGYNRSNQYYLALLAVAIASSVTSYVAYKTWDDWFPSAEGEDASYGFFNFSFLLELFKTLVSRLELMGDSNDFSTQSVLVSLGDHFQEGALAEYKPRGKSVETPTNTATTSNEQTRESEHSEFIQPQPYNPKTPDVIIYEPHSPGQLSVDGQLAVRSSGSGYSMNLTGRTVNIAPGSTVIVTITDSQGNSVRSVIPVNAVGGYSLNGINLSGLIDGVLHINATVVDELNQVVSASDQLVLDAVQGALKINLITQQNQSAMAIGGTSADILPGRILNAVITDKHGQVVNANVVINPDGSFSLSNINGASLTDGKLTVSISGVDNNGYTVKAVAQAVFDAIAGSISAQVSTITHSPLIDINGLTRDIPAGSIINVIITDSHGNQIHTTATVGSDGRFVLSQFDASSLIDGDMVITVSGVDNNDTGRNANAAAELDALEGSVNTQITTALHSPFVDISGQTVDIYPGNAVTVTLSDSHGNQVSTTAVVNSDGTYQLNQLDVSSLIDGNIVLEVVGIDNNGFTRNANVPVVLDALEGSVDAQISTVLHSPFVDISGQTVDIYPGSVITVTITDSHGNQVSTTAVVSNDGSYQINQLDLSSLIDGNIILEVAGTDNNGFSRNFNIPTELDALASALSTQLVTYNHSPLVDISGQSTDIYPGTVLAVIVSDSHGHQVVTNATVNSDGSFQINQLDVSSLTDGNISVQVTGTDNNGDPLIATQTASLDAIASSLTADLVTTNYSPLIDISGQAIDFASGVVNFTLRDVNGNQISGMTVVDGNGMFHISQLNASGLADGVLTLRVFGQDNNGNALSVQDTSPFNAVDSPPVLSVTNQTIDFFRDAQGLQLTDLQAAQYLLSQKLSGSGGQTITVPQYGVDLSNTIINTPVQVTVNFITEGSANNNMVGYYIYDSNGQIISDKVGFMWLATDTPDGSSLQNIRFGIAQSASYTITEGIQPGQGIGFFVIANGSALAFNANLIQGNYSSLAALNNDVTIENGQVKINGVVVSGDVFFSHDKSLNADAGVSNDAHAIGGISFNNTGNMADYAGLLLIGFEDLFGTGDSDYNDLVFSVNIGSNINQLTTTTASGINTLTDIDSSGITSVEITTSGFLAGDQLQFNGTLPGITIGTNSIIINYQNQNYQIDISQINDGNPYHLLFSGHSGAVPVDVFELLLQAITFVPVASESSAGTRSIHFAVIDDGGAIGHSQINYNVSIEDLGFSGLMAAQDFSSLSAGNEVVHVTDDLSHLGIMSGTSGTDTIQFDQMNMGLSASEIKEHFQSNWEIIDMTGQGNNNLQLDFEAVHQLIQNNQLVFELSTGEDVNVLKIVADGKQSATSMNFDSVSLESNHVTQINDPNLASNEQLFKLTNAQEQSVYVHIVSLTEHLPQVHATEVTG</sequence>
<evidence type="ECO:0000256" key="2">
    <source>
        <dbReference type="SAM" id="Phobius"/>
    </source>
</evidence>
<evidence type="ECO:0000256" key="1">
    <source>
        <dbReference type="SAM" id="MobiDB-lite"/>
    </source>
</evidence>
<dbReference type="Proteomes" id="UP000054618">
    <property type="component" value="Unassembled WGS sequence"/>
</dbReference>
<dbReference type="InterPro" id="IPR013783">
    <property type="entry name" value="Ig-like_fold"/>
</dbReference>
<evidence type="ECO:0000259" key="3">
    <source>
        <dbReference type="Pfam" id="PF13448"/>
    </source>
</evidence>
<protein>
    <recommendedName>
        <fullName evidence="3">DUF4114 domain-containing protein</fullName>
    </recommendedName>
</protein>
<keyword evidence="2" id="KW-1133">Transmembrane helix</keyword>
<dbReference type="STRING" id="45073.Lqui_1187"/>
<proteinExistence type="predicted"/>
<dbReference type="Gene3D" id="2.60.40.10">
    <property type="entry name" value="Immunoglobulins"/>
    <property type="match status" value="1"/>
</dbReference>
<feature type="compositionally biased region" description="Polar residues" evidence="1">
    <location>
        <begin position="200"/>
        <end position="211"/>
    </location>
</feature>
<evidence type="ECO:0000313" key="4">
    <source>
        <dbReference type="EMBL" id="KTD52343.1"/>
    </source>
</evidence>
<dbReference type="Pfam" id="PF13448">
    <property type="entry name" value="DUF4114"/>
    <property type="match status" value="1"/>
</dbReference>
<organism evidence="4 5">
    <name type="scientific">Legionella quinlivanii</name>
    <dbReference type="NCBI Taxonomy" id="45073"/>
    <lineage>
        <taxon>Bacteria</taxon>
        <taxon>Pseudomonadati</taxon>
        <taxon>Pseudomonadota</taxon>
        <taxon>Gammaproteobacteria</taxon>
        <taxon>Legionellales</taxon>
        <taxon>Legionellaceae</taxon>
        <taxon>Legionella</taxon>
    </lineage>
</organism>
<feature type="transmembrane region" description="Helical" evidence="2">
    <location>
        <begin position="107"/>
        <end position="126"/>
    </location>
</feature>
<comment type="caution">
    <text evidence="4">The sequence shown here is derived from an EMBL/GenBank/DDBJ whole genome shotgun (WGS) entry which is preliminary data.</text>
</comment>
<feature type="domain" description="DUF4114" evidence="3">
    <location>
        <begin position="1048"/>
        <end position="1165"/>
    </location>
</feature>